<evidence type="ECO:0000256" key="1">
    <source>
        <dbReference type="SAM" id="MobiDB-lite"/>
    </source>
</evidence>
<reference evidence="2" key="1">
    <citation type="submission" date="2023-03" db="EMBL/GenBank/DDBJ databases">
        <title>Massive genome expansion in bonnet fungi (Mycena s.s.) driven by repeated elements and novel gene families across ecological guilds.</title>
        <authorList>
            <consortium name="Lawrence Berkeley National Laboratory"/>
            <person name="Harder C.B."/>
            <person name="Miyauchi S."/>
            <person name="Viragh M."/>
            <person name="Kuo A."/>
            <person name="Thoen E."/>
            <person name="Andreopoulos B."/>
            <person name="Lu D."/>
            <person name="Skrede I."/>
            <person name="Drula E."/>
            <person name="Henrissat B."/>
            <person name="Morin E."/>
            <person name="Kohler A."/>
            <person name="Barry K."/>
            <person name="LaButti K."/>
            <person name="Morin E."/>
            <person name="Salamov A."/>
            <person name="Lipzen A."/>
            <person name="Mereny Z."/>
            <person name="Hegedus B."/>
            <person name="Baldrian P."/>
            <person name="Stursova M."/>
            <person name="Weitz H."/>
            <person name="Taylor A."/>
            <person name="Grigoriev I.V."/>
            <person name="Nagy L.G."/>
            <person name="Martin F."/>
            <person name="Kauserud H."/>
        </authorList>
    </citation>
    <scope>NUCLEOTIDE SEQUENCE</scope>
    <source>
        <strain evidence="2">CBHHK182m</strain>
    </source>
</reference>
<name>A0AAD7N3R8_9AGAR</name>
<feature type="compositionally biased region" description="Polar residues" evidence="1">
    <location>
        <begin position="1"/>
        <end position="11"/>
    </location>
</feature>
<dbReference type="AlphaFoldDB" id="A0AAD7N3R8"/>
<proteinExistence type="predicted"/>
<comment type="caution">
    <text evidence="2">The sequence shown here is derived from an EMBL/GenBank/DDBJ whole genome shotgun (WGS) entry which is preliminary data.</text>
</comment>
<evidence type="ECO:0000313" key="2">
    <source>
        <dbReference type="EMBL" id="KAJ7745139.1"/>
    </source>
</evidence>
<accession>A0AAD7N3R8</accession>
<feature type="region of interest" description="Disordered" evidence="1">
    <location>
        <begin position="1"/>
        <end position="24"/>
    </location>
</feature>
<gene>
    <name evidence="2" type="ORF">B0H16DRAFT_1727033</name>
</gene>
<sequence>MSSVEATTSLPTARGDAADDTAWSKYPPDVSLAKAEVPPLSTPRLCLRAEHAAHDHYDDDHPPPTPLESTSTAYLLLFLDLPAYCVVAAGW</sequence>
<protein>
    <submittedName>
        <fullName evidence="2">Uncharacterized protein</fullName>
    </submittedName>
</protein>
<organism evidence="2 3">
    <name type="scientific">Mycena metata</name>
    <dbReference type="NCBI Taxonomy" id="1033252"/>
    <lineage>
        <taxon>Eukaryota</taxon>
        <taxon>Fungi</taxon>
        <taxon>Dikarya</taxon>
        <taxon>Basidiomycota</taxon>
        <taxon>Agaricomycotina</taxon>
        <taxon>Agaricomycetes</taxon>
        <taxon>Agaricomycetidae</taxon>
        <taxon>Agaricales</taxon>
        <taxon>Marasmiineae</taxon>
        <taxon>Mycenaceae</taxon>
        <taxon>Mycena</taxon>
    </lineage>
</organism>
<evidence type="ECO:0000313" key="3">
    <source>
        <dbReference type="Proteomes" id="UP001215598"/>
    </source>
</evidence>
<dbReference type="EMBL" id="JARKIB010000084">
    <property type="protein sequence ID" value="KAJ7745139.1"/>
    <property type="molecule type" value="Genomic_DNA"/>
</dbReference>
<dbReference type="Proteomes" id="UP001215598">
    <property type="component" value="Unassembled WGS sequence"/>
</dbReference>
<keyword evidence="3" id="KW-1185">Reference proteome</keyword>